<dbReference type="AlphaFoldDB" id="A0A220SWZ3"/>
<accession>A0A220SWZ3</accession>
<evidence type="ECO:0000313" key="1">
    <source>
        <dbReference type="EMBL" id="ASK38218.1"/>
    </source>
</evidence>
<name>A0A220SWZ3_9EURY</name>
<organism evidence="1">
    <name type="scientific">Halorubrum lacusprofundi</name>
    <dbReference type="NCBI Taxonomy" id="2247"/>
    <lineage>
        <taxon>Archaea</taxon>
        <taxon>Methanobacteriati</taxon>
        <taxon>Methanobacteriota</taxon>
        <taxon>Stenosarchaea group</taxon>
        <taxon>Halobacteria</taxon>
        <taxon>Halobacteriales</taxon>
        <taxon>Haloferacaceae</taxon>
        <taxon>Halorubrum</taxon>
    </lineage>
</organism>
<proteinExistence type="predicted"/>
<geneLocation type="plasmid" evidence="1">
    <name>pR1SE2</name>
</geneLocation>
<keyword evidence="1" id="KW-0614">Plasmid</keyword>
<reference evidence="1" key="1">
    <citation type="submission" date="2016-09" db="EMBL/GenBank/DDBJ databases">
        <title>A plasmid goes viral.</title>
        <authorList>
            <person name="Erdmann S."/>
            <person name="Tschitschko B."/>
            <person name="Cavicchioli R."/>
        </authorList>
    </citation>
    <scope>NUCLEOTIDE SEQUENCE</scope>
    <source>
        <strain evidence="1">HLS1</strain>
        <plasmid evidence="1">pR1SE2</plasmid>
    </source>
</reference>
<protein>
    <submittedName>
        <fullName evidence="1">Uncharacterized protein</fullName>
    </submittedName>
</protein>
<dbReference type="EMBL" id="KX906370">
    <property type="protein sequence ID" value="ASK38218.1"/>
    <property type="molecule type" value="Genomic_DNA"/>
</dbReference>
<sequence length="71" mass="7551">MVSSTAAVVLSCVRRVGARMTETFDVDCPGCGDTSRAISVDTQNVGIHCSCGVTASVDVEAQAIDDWWERD</sequence>